<feature type="transmembrane region" description="Helical" evidence="7">
    <location>
        <begin position="657"/>
        <end position="675"/>
    </location>
</feature>
<keyword evidence="3 7" id="KW-0812">Transmembrane</keyword>
<feature type="transmembrane region" description="Helical" evidence="7">
    <location>
        <begin position="632"/>
        <end position="651"/>
    </location>
</feature>
<evidence type="ECO:0000256" key="3">
    <source>
        <dbReference type="ARBA" id="ARBA00022692"/>
    </source>
</evidence>
<name>A0A2T4KGU0_9STAP</name>
<sequence length="980" mass="110170">MAKLLYKLGKFIAKNKWLSVIGWLVILGVIITPLMISSPKFDSDITMNGLKSLDTNDKISKEFHQDSEKASMKIVFHSNREDGLTKDDTKKDIEDALDNIKQKDDYIQNISSPYDSGQVNDEGDTAIANISYVVPQTGLKDSSEKTIDKELKDVKDNHNVQIEKTQGGAMNAEPGGISEIVGIVVAFVILLITFSSLIAAGMPIVSAIIGLGSSVGIIELLTFIFDIPNFTLTLAVMIGLAVGIDYSLFILFRYKELKKKGVDTIEAIATAVGTAGSAVIFAGLTVMIAVCGLSLVGIDFLAIMGFASAISVLFAVLAALTLLPALISIFHKSIKIKDKPTKSKDPKDHPWAKFIVGKPIIAVVVSLLILILAAIPVSGMRLGIPDDSLKPADSSAHKAYNLISDNFGEGHNGQIVMLVNTKDGGSKDDINRDLNNMRSDLEDLDNVDSVSKARLNDNNNYALFTIIPDKGPNAQSTENLVYDLRDYHKQAQEKYNFDSEISGQSVINIDMSEKLNNAIPVFAGVIVVLAFILLMVVFRSILVPLKAVLGFILSLMATLGFTTLVMQHGFLSGLFGISNTGPLLAFLPVITIGLLFGLAIDYELFLMTRVHEEYSKTGDNDHSIRVGIKESGPVIVAAALIMFSVFIAFVFQDDSAIKSMGIALAFGVLFDAFVVRMTLIPALTKLFGNASWYLPKWLGAVLPNVDVEGKALEEDNHDSSASRKGHEDTRYREFTSPDHYNASYQDDRRSDRYYNNNQNQHPDHNNYNAGYAAGTYPHDNHRDNTQRPEHYNNEDYNRSVRLDNDQAQPNRRYDDRRDYDRREASQRDRDAQYQQRRDDNFRYNDSARRPYNNEQYHGRPSYGQPIAPRDDVDYERLYTQNGNSYYPNDYNHYDNHERYYQEHRHEDYNHQDDRNHRYEDNYNSSFDKTTDLYKDLTDNDTDQDVLFKALMLYARENNKGIYDRYNQQSNTNRHDDERRD</sequence>
<proteinExistence type="predicted"/>
<feature type="transmembrane region" description="Helical" evidence="7">
    <location>
        <begin position="180"/>
        <end position="200"/>
    </location>
</feature>
<dbReference type="Gene3D" id="1.20.1640.10">
    <property type="entry name" value="Multidrug efflux transporter AcrB transmembrane domain"/>
    <property type="match status" value="2"/>
</dbReference>
<comment type="subcellular location">
    <subcellularLocation>
        <location evidence="1">Cell membrane</location>
        <topology evidence="1">Multi-pass membrane protein</topology>
    </subcellularLocation>
</comment>
<feature type="region of interest" description="Disordered" evidence="6">
    <location>
        <begin position="713"/>
        <end position="868"/>
    </location>
</feature>
<comment type="caution">
    <text evidence="9">The sequence shown here is derived from an EMBL/GenBank/DDBJ whole genome shotgun (WGS) entry which is preliminary data.</text>
</comment>
<feature type="transmembrane region" description="Helical" evidence="7">
    <location>
        <begin position="518"/>
        <end position="538"/>
    </location>
</feature>
<evidence type="ECO:0000259" key="8">
    <source>
        <dbReference type="PROSITE" id="PS50156"/>
    </source>
</evidence>
<dbReference type="GO" id="GO:0005886">
    <property type="term" value="C:plasma membrane"/>
    <property type="evidence" value="ECO:0007669"/>
    <property type="project" value="UniProtKB-SubCell"/>
</dbReference>
<dbReference type="PANTHER" id="PTHR33406:SF13">
    <property type="entry name" value="MEMBRANE PROTEIN YDFJ"/>
    <property type="match status" value="1"/>
</dbReference>
<evidence type="ECO:0000256" key="2">
    <source>
        <dbReference type="ARBA" id="ARBA00022475"/>
    </source>
</evidence>
<feature type="transmembrane region" description="Helical" evidence="7">
    <location>
        <begin position="231"/>
        <end position="252"/>
    </location>
</feature>
<dbReference type="InterPro" id="IPR004869">
    <property type="entry name" value="MMPL_dom"/>
</dbReference>
<keyword evidence="4 7" id="KW-1133">Transmembrane helix</keyword>
<dbReference type="EMBL" id="PYZL01000046">
    <property type="protein sequence ID" value="PTE72940.1"/>
    <property type="molecule type" value="Genomic_DNA"/>
</dbReference>
<feature type="compositionally biased region" description="Basic and acidic residues" evidence="6">
    <location>
        <begin position="713"/>
        <end position="736"/>
    </location>
</feature>
<feature type="domain" description="SSD" evidence="8">
    <location>
        <begin position="180"/>
        <end position="329"/>
    </location>
</feature>
<evidence type="ECO:0000256" key="6">
    <source>
        <dbReference type="SAM" id="MobiDB-lite"/>
    </source>
</evidence>
<dbReference type="AlphaFoldDB" id="A0A2T4KGU0"/>
<dbReference type="InterPro" id="IPR050545">
    <property type="entry name" value="Mycobact_MmpL"/>
</dbReference>
<evidence type="ECO:0000256" key="5">
    <source>
        <dbReference type="ARBA" id="ARBA00023136"/>
    </source>
</evidence>
<feature type="compositionally biased region" description="Basic and acidic residues" evidence="6">
    <location>
        <begin position="811"/>
        <end position="848"/>
    </location>
</feature>
<evidence type="ECO:0000256" key="1">
    <source>
        <dbReference type="ARBA" id="ARBA00004651"/>
    </source>
</evidence>
<feature type="transmembrane region" description="Helical" evidence="7">
    <location>
        <begin position="583"/>
        <end position="606"/>
    </location>
</feature>
<feature type="transmembrane region" description="Helical" evidence="7">
    <location>
        <begin position="550"/>
        <end position="571"/>
    </location>
</feature>
<protein>
    <recommendedName>
        <fullName evidence="8">SSD domain-containing protein</fullName>
    </recommendedName>
</protein>
<evidence type="ECO:0000256" key="7">
    <source>
        <dbReference type="SAM" id="Phobius"/>
    </source>
</evidence>
<dbReference type="Pfam" id="PF03176">
    <property type="entry name" value="MMPL"/>
    <property type="match status" value="2"/>
</dbReference>
<dbReference type="Proteomes" id="UP000242547">
    <property type="component" value="Unassembled WGS sequence"/>
</dbReference>
<feature type="transmembrane region" description="Helical" evidence="7">
    <location>
        <begin position="20"/>
        <end position="38"/>
    </location>
</feature>
<dbReference type="PROSITE" id="PS50156">
    <property type="entry name" value="SSD"/>
    <property type="match status" value="2"/>
</dbReference>
<reference evidence="9 10" key="1">
    <citation type="journal article" date="2016" name="Front. Microbiol.">
        <title>Comprehensive Phylogenetic Analysis of Bovine Non-aureus Staphylococci Species Based on Whole-Genome Sequencing.</title>
        <authorList>
            <person name="Naushad S."/>
            <person name="Barkema H.W."/>
            <person name="Luby C."/>
            <person name="Condas L.A."/>
            <person name="Nobrega D.B."/>
            <person name="Carson D.A."/>
            <person name="De Buck J."/>
        </authorList>
    </citation>
    <scope>NUCLEOTIDE SEQUENCE [LARGE SCALE GENOMIC DNA]</scope>
    <source>
        <strain evidence="9 10">SNUC 761</strain>
    </source>
</reference>
<feature type="transmembrane region" description="Helical" evidence="7">
    <location>
        <begin position="301"/>
        <end position="330"/>
    </location>
</feature>
<feature type="compositionally biased region" description="Low complexity" evidence="6">
    <location>
        <begin position="753"/>
        <end position="768"/>
    </location>
</feature>
<feature type="compositionally biased region" description="Basic and acidic residues" evidence="6">
    <location>
        <begin position="778"/>
        <end position="804"/>
    </location>
</feature>
<keyword evidence="5 7" id="KW-0472">Membrane</keyword>
<feature type="transmembrane region" description="Helical" evidence="7">
    <location>
        <begin position="351"/>
        <end position="375"/>
    </location>
</feature>
<dbReference type="InterPro" id="IPR000731">
    <property type="entry name" value="SSD"/>
</dbReference>
<feature type="transmembrane region" description="Helical" evidence="7">
    <location>
        <begin position="207"/>
        <end position="225"/>
    </location>
</feature>
<evidence type="ECO:0000256" key="4">
    <source>
        <dbReference type="ARBA" id="ARBA00022989"/>
    </source>
</evidence>
<keyword evidence="2" id="KW-1003">Cell membrane</keyword>
<feature type="domain" description="SSD" evidence="8">
    <location>
        <begin position="517"/>
        <end position="685"/>
    </location>
</feature>
<dbReference type="PANTHER" id="PTHR33406">
    <property type="entry name" value="MEMBRANE PROTEIN MJ1562-RELATED"/>
    <property type="match status" value="1"/>
</dbReference>
<gene>
    <name evidence="9" type="ORF">BUY44_07490</name>
</gene>
<evidence type="ECO:0000313" key="10">
    <source>
        <dbReference type="Proteomes" id="UP000242547"/>
    </source>
</evidence>
<dbReference type="SUPFAM" id="SSF82866">
    <property type="entry name" value="Multidrug efflux transporter AcrB transmembrane domain"/>
    <property type="match status" value="2"/>
</dbReference>
<organism evidence="9 10">
    <name type="scientific">Staphylococcus devriesei</name>
    <dbReference type="NCBI Taxonomy" id="586733"/>
    <lineage>
        <taxon>Bacteria</taxon>
        <taxon>Bacillati</taxon>
        <taxon>Bacillota</taxon>
        <taxon>Bacilli</taxon>
        <taxon>Bacillales</taxon>
        <taxon>Staphylococcaceae</taxon>
        <taxon>Staphylococcus</taxon>
    </lineage>
</organism>
<accession>A0A2T4KGU0</accession>
<evidence type="ECO:0000313" key="9">
    <source>
        <dbReference type="EMBL" id="PTE72940.1"/>
    </source>
</evidence>
<feature type="transmembrane region" description="Helical" evidence="7">
    <location>
        <begin position="264"/>
        <end position="295"/>
    </location>
</feature>